<protein>
    <submittedName>
        <fullName evidence="3">SIS domain-containing protein</fullName>
    </submittedName>
</protein>
<feature type="domain" description="SIS" evidence="2">
    <location>
        <begin position="51"/>
        <end position="185"/>
    </location>
</feature>
<dbReference type="GO" id="GO:1901135">
    <property type="term" value="P:carbohydrate derivative metabolic process"/>
    <property type="evidence" value="ECO:0007669"/>
    <property type="project" value="InterPro"/>
</dbReference>
<gene>
    <name evidence="3" type="ORF">KCMC57_29150</name>
</gene>
<evidence type="ECO:0000313" key="3">
    <source>
        <dbReference type="EMBL" id="BFP46547.1"/>
    </source>
</evidence>
<dbReference type="CDD" id="cd05009">
    <property type="entry name" value="SIS_GlmS_GlmD_2"/>
    <property type="match status" value="1"/>
</dbReference>
<name>A0AB33JVC7_9ACTN</name>
<dbReference type="GO" id="GO:0097367">
    <property type="term" value="F:carbohydrate derivative binding"/>
    <property type="evidence" value="ECO:0007669"/>
    <property type="project" value="InterPro"/>
</dbReference>
<dbReference type="CDD" id="cd05008">
    <property type="entry name" value="SIS_GlmS_GlmD_1"/>
    <property type="match status" value="1"/>
</dbReference>
<dbReference type="InterPro" id="IPR046348">
    <property type="entry name" value="SIS_dom_sf"/>
</dbReference>
<dbReference type="PROSITE" id="PS51464">
    <property type="entry name" value="SIS"/>
    <property type="match status" value="1"/>
</dbReference>
<dbReference type="InterPro" id="IPR035466">
    <property type="entry name" value="GlmS/AgaS_SIS"/>
</dbReference>
<sequence length="326" mass="34305">MLETSINQTASRILLRSTSEGARMPSSSLTAEELATQPENWRQAAALAPAAAPVLPQRGERVAVIGCGTSWFMAQSYAALRESGGHGETDALAASEFPAGRRYDRVVAITRSGTTTEVLELLERLKTPATVLTGTAGSPVFEAAEQTVLLDFADERSVVQTRFATTALALLRAHLELAGALPAGTKRIAEAAEDAEAAVAWEVPGELVAAEQVTFLGRGWTYGLAQEAGLKMREAAGAWTESYPAMEYRHGPIAIAAPGRAVWAFGELPDGLAEQVAATGAALVHEPGSDPLADLIRAQKLAVATAEARGLDPDRPRALTRSIILA</sequence>
<dbReference type="PANTHER" id="PTHR10937">
    <property type="entry name" value="GLUCOSAMINE--FRUCTOSE-6-PHOSPHATE AMINOTRANSFERASE, ISOMERIZING"/>
    <property type="match status" value="1"/>
</dbReference>
<dbReference type="InterPro" id="IPR001347">
    <property type="entry name" value="SIS_dom"/>
</dbReference>
<evidence type="ECO:0000256" key="1">
    <source>
        <dbReference type="ARBA" id="ARBA00022737"/>
    </source>
</evidence>
<accession>A0AB33JVC7</accession>
<dbReference type="EMBL" id="AP035881">
    <property type="protein sequence ID" value="BFP46547.1"/>
    <property type="molecule type" value="Genomic_DNA"/>
</dbReference>
<proteinExistence type="predicted"/>
<dbReference type="AlphaFoldDB" id="A0AB33JVC7"/>
<dbReference type="Gene3D" id="3.40.50.10490">
    <property type="entry name" value="Glucose-6-phosphate isomerase like protein, domain 1"/>
    <property type="match status" value="2"/>
</dbReference>
<dbReference type="InterPro" id="IPR035490">
    <property type="entry name" value="GlmS/FrlB_SIS"/>
</dbReference>
<reference evidence="3" key="1">
    <citation type="submission" date="2024-07" db="EMBL/GenBank/DDBJ databases">
        <title>Complete genome sequences of cellulolytic bacteria, Kitasatospora sp. CMC57 and Streptomyces sp. CMC78, isolated from Japanese agricultural soil.</title>
        <authorList>
            <person name="Hashimoto T."/>
            <person name="Ito M."/>
            <person name="Iwamoto M."/>
            <person name="Fukahori D."/>
            <person name="Shoda T."/>
            <person name="Sakoda M."/>
            <person name="Morohoshi T."/>
            <person name="Mitsuboshi M."/>
            <person name="Nishizawa T."/>
        </authorList>
    </citation>
    <scope>NUCLEOTIDE SEQUENCE</scope>
    <source>
        <strain evidence="3">CMC57</strain>
    </source>
</reference>
<evidence type="ECO:0000259" key="2">
    <source>
        <dbReference type="PROSITE" id="PS51464"/>
    </source>
</evidence>
<organism evidence="3">
    <name type="scientific">Kitasatospora sp. CMC57</name>
    <dbReference type="NCBI Taxonomy" id="3231513"/>
    <lineage>
        <taxon>Bacteria</taxon>
        <taxon>Bacillati</taxon>
        <taxon>Actinomycetota</taxon>
        <taxon>Actinomycetes</taxon>
        <taxon>Kitasatosporales</taxon>
        <taxon>Streptomycetaceae</taxon>
        <taxon>Kitasatospora</taxon>
    </lineage>
</organism>
<dbReference type="SUPFAM" id="SSF53697">
    <property type="entry name" value="SIS domain"/>
    <property type="match status" value="1"/>
</dbReference>
<keyword evidence="1" id="KW-0677">Repeat</keyword>